<dbReference type="HAMAP" id="MF_00536">
    <property type="entry name" value="PdxA"/>
    <property type="match status" value="1"/>
</dbReference>
<comment type="function">
    <text evidence="7">Catalyzes the NAD(P)-dependent oxidation of 4-(phosphooxy)-L-threonine (HTP) into 2-amino-3-oxo-4-(phosphooxy)butyric acid which spontaneously decarboxylates to form 3-amino-2-oxopropyl phosphate (AHAP).</text>
</comment>
<evidence type="ECO:0000256" key="6">
    <source>
        <dbReference type="ARBA" id="ARBA00023096"/>
    </source>
</evidence>
<comment type="similarity">
    <text evidence="7">Belongs to the PdxA family.</text>
</comment>
<keyword evidence="2 7" id="KW-0479">Metal-binding</keyword>
<dbReference type="NCBIfam" id="NF003699">
    <property type="entry name" value="PRK05312.1"/>
    <property type="match status" value="1"/>
</dbReference>
<dbReference type="GO" id="GO:0005737">
    <property type="term" value="C:cytoplasm"/>
    <property type="evidence" value="ECO:0007669"/>
    <property type="project" value="UniProtKB-SubCell"/>
</dbReference>
<evidence type="ECO:0000256" key="7">
    <source>
        <dbReference type="HAMAP-Rule" id="MF_00536"/>
    </source>
</evidence>
<dbReference type="Gene3D" id="3.40.718.10">
    <property type="entry name" value="Isopropylmalate Dehydrogenase"/>
    <property type="match status" value="1"/>
</dbReference>
<dbReference type="GO" id="GO:0050570">
    <property type="term" value="F:4-hydroxythreonine-4-phosphate dehydrogenase activity"/>
    <property type="evidence" value="ECO:0007669"/>
    <property type="project" value="UniProtKB-UniRule"/>
</dbReference>
<dbReference type="PATRIC" id="fig|429727.3.peg.841"/>
<feature type="binding site" evidence="7">
    <location>
        <position position="274"/>
    </location>
    <ligand>
        <name>a divalent metal cation</name>
        <dbReference type="ChEBI" id="CHEBI:60240"/>
        <note>ligand shared between dimeric partners</note>
    </ligand>
</feature>
<proteinExistence type="inferred from homology"/>
<feature type="binding site" evidence="7">
    <location>
        <position position="174"/>
    </location>
    <ligand>
        <name>a divalent metal cation</name>
        <dbReference type="ChEBI" id="CHEBI:60240"/>
        <note>ligand shared between dimeric partners</note>
    </ligand>
</feature>
<name>A0A0F5FK06_9HYPH</name>
<dbReference type="UniPathway" id="UPA00244">
    <property type="reaction ID" value="UER00312"/>
</dbReference>
<dbReference type="SUPFAM" id="SSF53659">
    <property type="entry name" value="Isocitrate/Isopropylmalate dehydrogenase-like"/>
    <property type="match status" value="1"/>
</dbReference>
<evidence type="ECO:0000256" key="3">
    <source>
        <dbReference type="ARBA" id="ARBA00022857"/>
    </source>
</evidence>
<evidence type="ECO:0000256" key="2">
    <source>
        <dbReference type="ARBA" id="ARBA00022723"/>
    </source>
</evidence>
<dbReference type="EMBL" id="JZEY01000054">
    <property type="protein sequence ID" value="KKB09176.1"/>
    <property type="molecule type" value="Genomic_DNA"/>
</dbReference>
<protein>
    <recommendedName>
        <fullName evidence="7">4-hydroxythreonine-4-phosphate dehydrogenase</fullName>
        <ecNumber evidence="7">1.1.1.262</ecNumber>
    </recommendedName>
    <alternativeName>
        <fullName evidence="7">4-(phosphohydroxy)-L-threonine dehydrogenase</fullName>
    </alternativeName>
</protein>
<reference evidence="8 9" key="1">
    <citation type="submission" date="2015-03" db="EMBL/GenBank/DDBJ databases">
        <authorList>
            <person name="Hassan Y."/>
            <person name="Lepp D."/>
            <person name="Li X.-Z."/>
            <person name="Zhou T."/>
        </authorList>
    </citation>
    <scope>NUCLEOTIDE SEQUENCE [LARGE SCALE GENOMIC DNA]</scope>
    <source>
        <strain evidence="8 9">IPL18</strain>
    </source>
</reference>
<evidence type="ECO:0000256" key="5">
    <source>
        <dbReference type="ARBA" id="ARBA00023027"/>
    </source>
</evidence>
<dbReference type="GO" id="GO:0008615">
    <property type="term" value="P:pyridoxine biosynthetic process"/>
    <property type="evidence" value="ECO:0007669"/>
    <property type="project" value="UniProtKB-UniRule"/>
</dbReference>
<dbReference type="InterPro" id="IPR037510">
    <property type="entry name" value="PdxA"/>
</dbReference>
<feature type="binding site" evidence="7">
    <location>
        <position position="282"/>
    </location>
    <ligand>
        <name>substrate</name>
    </ligand>
</feature>
<feature type="binding site" evidence="7">
    <location>
        <position position="291"/>
    </location>
    <ligand>
        <name>substrate</name>
    </ligand>
</feature>
<dbReference type="InterPro" id="IPR005255">
    <property type="entry name" value="PdxA_fam"/>
</dbReference>
<dbReference type="PANTHER" id="PTHR30004">
    <property type="entry name" value="4-HYDROXYTHREONINE-4-PHOSPHATE DEHYDROGENASE"/>
    <property type="match status" value="1"/>
</dbReference>
<dbReference type="GO" id="GO:0050897">
    <property type="term" value="F:cobalt ion binding"/>
    <property type="evidence" value="ECO:0007669"/>
    <property type="project" value="UniProtKB-UniRule"/>
</dbReference>
<dbReference type="PANTHER" id="PTHR30004:SF6">
    <property type="entry name" value="D-THREONATE 4-PHOSPHATE DEHYDROGENASE"/>
    <property type="match status" value="1"/>
</dbReference>
<evidence type="ECO:0000256" key="4">
    <source>
        <dbReference type="ARBA" id="ARBA00023002"/>
    </source>
</evidence>
<feature type="binding site" evidence="7">
    <location>
        <position position="140"/>
    </location>
    <ligand>
        <name>substrate</name>
    </ligand>
</feature>
<keyword evidence="7" id="KW-0170">Cobalt</keyword>
<keyword evidence="1 7" id="KW-0963">Cytoplasm</keyword>
<dbReference type="NCBIfam" id="TIGR00557">
    <property type="entry name" value="pdxA"/>
    <property type="match status" value="1"/>
</dbReference>
<keyword evidence="5 7" id="KW-0520">NAD</keyword>
<comment type="catalytic activity">
    <reaction evidence="7">
        <text>4-(phosphooxy)-L-threonine + NAD(+) = 3-amino-2-oxopropyl phosphate + CO2 + NADH</text>
        <dbReference type="Rhea" id="RHEA:32275"/>
        <dbReference type="ChEBI" id="CHEBI:16526"/>
        <dbReference type="ChEBI" id="CHEBI:57279"/>
        <dbReference type="ChEBI" id="CHEBI:57540"/>
        <dbReference type="ChEBI" id="CHEBI:57945"/>
        <dbReference type="ChEBI" id="CHEBI:58452"/>
        <dbReference type="EC" id="1.1.1.262"/>
    </reaction>
</comment>
<feature type="binding site" evidence="7">
    <location>
        <position position="219"/>
    </location>
    <ligand>
        <name>a divalent metal cation</name>
        <dbReference type="ChEBI" id="CHEBI:60240"/>
        <note>ligand shared between dimeric partners</note>
    </ligand>
</feature>
<dbReference type="AlphaFoldDB" id="A0A0F5FK06"/>
<evidence type="ECO:0000313" key="8">
    <source>
        <dbReference type="EMBL" id="KKB09176.1"/>
    </source>
</evidence>
<accession>A0A0F5FK06</accession>
<dbReference type="EC" id="1.1.1.262" evidence="7"/>
<dbReference type="STRING" id="429727.VE26_04050"/>
<keyword evidence="7" id="KW-0460">Magnesium</keyword>
<comment type="cofactor">
    <cofactor evidence="7">
        <name>Zn(2+)</name>
        <dbReference type="ChEBI" id="CHEBI:29105"/>
    </cofactor>
    <cofactor evidence="7">
        <name>Mg(2+)</name>
        <dbReference type="ChEBI" id="CHEBI:18420"/>
    </cofactor>
    <cofactor evidence="7">
        <name>Co(2+)</name>
        <dbReference type="ChEBI" id="CHEBI:48828"/>
    </cofactor>
    <text evidence="7">Binds 1 divalent metal cation per subunit. Can use ions such as Zn(2+), Mg(2+) or Co(2+).</text>
</comment>
<organism evidence="8 9">
    <name type="scientific">Devosia chinhatensis</name>
    <dbReference type="NCBI Taxonomy" id="429727"/>
    <lineage>
        <taxon>Bacteria</taxon>
        <taxon>Pseudomonadati</taxon>
        <taxon>Pseudomonadota</taxon>
        <taxon>Alphaproteobacteria</taxon>
        <taxon>Hyphomicrobiales</taxon>
        <taxon>Devosiaceae</taxon>
        <taxon>Devosia</taxon>
    </lineage>
</organism>
<comment type="subunit">
    <text evidence="7">Homodimer.</text>
</comment>
<gene>
    <name evidence="7 8" type="primary">pdxA</name>
    <name evidence="8" type="ORF">VE26_04050</name>
</gene>
<dbReference type="Pfam" id="PF04166">
    <property type="entry name" value="PdxA"/>
    <property type="match status" value="1"/>
</dbReference>
<dbReference type="GO" id="GO:0042823">
    <property type="term" value="P:pyridoxal phosphate biosynthetic process"/>
    <property type="evidence" value="ECO:0007669"/>
    <property type="project" value="UniProtKB-UniRule"/>
</dbReference>
<keyword evidence="3 7" id="KW-0521">NADP</keyword>
<evidence type="ECO:0000256" key="1">
    <source>
        <dbReference type="ARBA" id="ARBA00022490"/>
    </source>
</evidence>
<comment type="caution">
    <text evidence="8">The sequence shown here is derived from an EMBL/GenBank/DDBJ whole genome shotgun (WGS) entry which is preliminary data.</text>
</comment>
<keyword evidence="9" id="KW-1185">Reference proteome</keyword>
<keyword evidence="7" id="KW-0862">Zinc</keyword>
<comment type="miscellaneous">
    <text evidence="7">The active site is located at the dimer interface.</text>
</comment>
<keyword evidence="4 7" id="KW-0560">Oxidoreductase</keyword>
<evidence type="ECO:0000313" key="9">
    <source>
        <dbReference type="Proteomes" id="UP000033649"/>
    </source>
</evidence>
<dbReference type="Proteomes" id="UP000033649">
    <property type="component" value="Unassembled WGS sequence"/>
</dbReference>
<feature type="binding site" evidence="7">
    <location>
        <position position="300"/>
    </location>
    <ligand>
        <name>substrate</name>
    </ligand>
</feature>
<dbReference type="GO" id="GO:0000287">
    <property type="term" value="F:magnesium ion binding"/>
    <property type="evidence" value="ECO:0007669"/>
    <property type="project" value="UniProtKB-UniRule"/>
</dbReference>
<dbReference type="GO" id="GO:0008270">
    <property type="term" value="F:zinc ion binding"/>
    <property type="evidence" value="ECO:0007669"/>
    <property type="project" value="UniProtKB-UniRule"/>
</dbReference>
<feature type="binding site" evidence="7">
    <location>
        <position position="141"/>
    </location>
    <ligand>
        <name>substrate</name>
    </ligand>
</feature>
<keyword evidence="6 7" id="KW-0664">Pyridoxine biosynthesis</keyword>
<dbReference type="GO" id="GO:0051287">
    <property type="term" value="F:NAD binding"/>
    <property type="evidence" value="ECO:0007669"/>
    <property type="project" value="InterPro"/>
</dbReference>
<comment type="subcellular location">
    <subcellularLocation>
        <location evidence="7">Cytoplasm</location>
    </subcellularLocation>
</comment>
<sequence length="337" mass="34814">MGGKMKAPLAVTMGEPAGIGPDLILTLFAERHRRNLPAFIVFGHAGFLAARARRLGLDIAIVECTPADAGSLFADRLPVFPIAGHVVDRPGDADAAAAPVVIAAIEAAVAATLAGACRAVVTAPINKAALYQAGFRHPGHTEFLADLTAQGGVPKLPVMMLAHGDLRTVPLTIHVPIKDVPGLVTGPLIVETLAVMAEDLRRRFGIAAPKIAVAGLNPHAGEDGAIGREDVEIIAPALALARAGGIDAVGPLPADTLFYPPHWRQFDAVLAMYHDQALIPIKTVAFDAGVNVTLGLPIVRTSPDHGTAFGLAGSGKASPSSFSAAIEMAHTMTMQEA</sequence>
<comment type="pathway">
    <text evidence="7">Cofactor biosynthesis; pyridoxine 5'-phosphate biosynthesis; pyridoxine 5'-phosphate from D-erythrose 4-phosphate: step 4/5.</text>
</comment>